<evidence type="ECO:0000256" key="1">
    <source>
        <dbReference type="SAM" id="MobiDB-lite"/>
    </source>
</evidence>
<dbReference type="RefSeq" id="XP_012210277.1">
    <property type="nucleotide sequence ID" value="XM_012354887.1"/>
</dbReference>
<dbReference type="KEGG" id="spar:SPRG_14859"/>
<gene>
    <name evidence="2" type="ORF">SPRG_14859</name>
</gene>
<dbReference type="EMBL" id="KK583377">
    <property type="protein sequence ID" value="KDO19022.1"/>
    <property type="molecule type" value="Genomic_DNA"/>
</dbReference>
<evidence type="ECO:0000313" key="3">
    <source>
        <dbReference type="Proteomes" id="UP000030745"/>
    </source>
</evidence>
<feature type="region of interest" description="Disordered" evidence="1">
    <location>
        <begin position="1"/>
        <end position="28"/>
    </location>
</feature>
<dbReference type="OMA" id="INIYYMG"/>
<name>A0A067BWM5_SAPPC</name>
<accession>A0A067BWM5</accession>
<dbReference type="GeneID" id="24136643"/>
<protein>
    <recommendedName>
        <fullName evidence="4">START domain-containing protein</fullName>
    </recommendedName>
</protein>
<evidence type="ECO:0008006" key="4">
    <source>
        <dbReference type="Google" id="ProtNLM"/>
    </source>
</evidence>
<dbReference type="OrthoDB" id="72104at2759"/>
<feature type="compositionally biased region" description="Basic and acidic residues" evidence="1">
    <location>
        <begin position="8"/>
        <end position="19"/>
    </location>
</feature>
<dbReference type="Proteomes" id="UP000030745">
    <property type="component" value="Unassembled WGS sequence"/>
</dbReference>
<dbReference type="CDD" id="cd14686">
    <property type="entry name" value="bZIP"/>
    <property type="match status" value="1"/>
</dbReference>
<evidence type="ECO:0000313" key="2">
    <source>
        <dbReference type="EMBL" id="KDO19022.1"/>
    </source>
</evidence>
<sequence length="317" mass="36850">MNHTNLSARERQRLRSREHSRLHRQREKDNLVALATSVAQLERYINQMKRPEVARRLEQLRRLLNTTAAYEKHNSILRLMLLHRQTMLLGLLARLPTLPHEDPRLYDTTYLFTRMRDVITRINDKQSLPTDPASTRHVLQNWTLMASTTEQRHLWYVLDKVLPYHDVAAVADCIWQAYTNSARFLSLFEAFRDHSVISSFGDSFVVMRLDIEGIVQHRVTKPKTIYQVCFKHYVQETGQINIYYMGLSPGALEPTSNIGSIHVVPLTGRRYLHKCVGAYPLQSSEPAEVDGLIKMQLFMISRWQRIQECALGALLES</sequence>
<organism evidence="2 3">
    <name type="scientific">Saprolegnia parasitica (strain CBS 223.65)</name>
    <dbReference type="NCBI Taxonomy" id="695850"/>
    <lineage>
        <taxon>Eukaryota</taxon>
        <taxon>Sar</taxon>
        <taxon>Stramenopiles</taxon>
        <taxon>Oomycota</taxon>
        <taxon>Saprolegniomycetes</taxon>
        <taxon>Saprolegniales</taxon>
        <taxon>Saprolegniaceae</taxon>
        <taxon>Saprolegnia</taxon>
    </lineage>
</organism>
<dbReference type="VEuPathDB" id="FungiDB:SPRG_14859"/>
<dbReference type="AlphaFoldDB" id="A0A067BWM5"/>
<reference evidence="2 3" key="1">
    <citation type="journal article" date="2013" name="PLoS Genet.">
        <title>Distinctive expansion of potential virulence genes in the genome of the oomycete fish pathogen Saprolegnia parasitica.</title>
        <authorList>
            <person name="Jiang R.H."/>
            <person name="de Bruijn I."/>
            <person name="Haas B.J."/>
            <person name="Belmonte R."/>
            <person name="Lobach L."/>
            <person name="Christie J."/>
            <person name="van den Ackerveken G."/>
            <person name="Bottin A."/>
            <person name="Bulone V."/>
            <person name="Diaz-Moreno S.M."/>
            <person name="Dumas B."/>
            <person name="Fan L."/>
            <person name="Gaulin E."/>
            <person name="Govers F."/>
            <person name="Grenville-Briggs L.J."/>
            <person name="Horner N.R."/>
            <person name="Levin J.Z."/>
            <person name="Mammella M."/>
            <person name="Meijer H.J."/>
            <person name="Morris P."/>
            <person name="Nusbaum C."/>
            <person name="Oome S."/>
            <person name="Phillips A.J."/>
            <person name="van Rooyen D."/>
            <person name="Rzeszutek E."/>
            <person name="Saraiva M."/>
            <person name="Secombes C.J."/>
            <person name="Seidl M.F."/>
            <person name="Snel B."/>
            <person name="Stassen J.H."/>
            <person name="Sykes S."/>
            <person name="Tripathy S."/>
            <person name="van den Berg H."/>
            <person name="Vega-Arreguin J.C."/>
            <person name="Wawra S."/>
            <person name="Young S.K."/>
            <person name="Zeng Q."/>
            <person name="Dieguez-Uribeondo J."/>
            <person name="Russ C."/>
            <person name="Tyler B.M."/>
            <person name="van West P."/>
        </authorList>
    </citation>
    <scope>NUCLEOTIDE SEQUENCE [LARGE SCALE GENOMIC DNA]</scope>
    <source>
        <strain evidence="2 3">CBS 223.65</strain>
    </source>
</reference>
<keyword evidence="3" id="KW-1185">Reference proteome</keyword>
<proteinExistence type="predicted"/>